<feature type="transmembrane region" description="Helical" evidence="8">
    <location>
        <begin position="21"/>
        <end position="39"/>
    </location>
</feature>
<feature type="transmembrane region" description="Helical" evidence="8">
    <location>
        <begin position="51"/>
        <end position="71"/>
    </location>
</feature>
<evidence type="ECO:0000313" key="11">
    <source>
        <dbReference type="Proteomes" id="UP000293638"/>
    </source>
</evidence>
<evidence type="ECO:0000256" key="7">
    <source>
        <dbReference type="ARBA" id="ARBA00023136"/>
    </source>
</evidence>
<feature type="transmembrane region" description="Helical" evidence="8">
    <location>
        <begin position="222"/>
        <end position="243"/>
    </location>
</feature>
<feature type="transmembrane region" description="Helical" evidence="8">
    <location>
        <begin position="250"/>
        <end position="270"/>
    </location>
</feature>
<protein>
    <submittedName>
        <fullName evidence="10">Chloramphenicol-sensitive protein RarD</fullName>
    </submittedName>
</protein>
<dbReference type="PANTHER" id="PTHR22911:SF137">
    <property type="entry name" value="SOLUTE CARRIER FAMILY 35 MEMBER G2-RELATED"/>
    <property type="match status" value="1"/>
</dbReference>
<evidence type="ECO:0000259" key="9">
    <source>
        <dbReference type="Pfam" id="PF00892"/>
    </source>
</evidence>
<keyword evidence="5 8" id="KW-0812">Transmembrane</keyword>
<dbReference type="InterPro" id="IPR004626">
    <property type="entry name" value="RarD"/>
</dbReference>
<comment type="similarity">
    <text evidence="2">Belongs to the EamA transporter family.</text>
</comment>
<evidence type="ECO:0000256" key="2">
    <source>
        <dbReference type="ARBA" id="ARBA00007362"/>
    </source>
</evidence>
<dbReference type="AlphaFoldDB" id="A0A4Q7NA96"/>
<dbReference type="Proteomes" id="UP000293638">
    <property type="component" value="Unassembled WGS sequence"/>
</dbReference>
<dbReference type="EMBL" id="SGXD01000007">
    <property type="protein sequence ID" value="RZS78997.1"/>
    <property type="molecule type" value="Genomic_DNA"/>
</dbReference>
<feature type="transmembrane region" description="Helical" evidence="8">
    <location>
        <begin position="276"/>
        <end position="294"/>
    </location>
</feature>
<keyword evidence="7 8" id="KW-0472">Membrane</keyword>
<comment type="caution">
    <text evidence="10">The sequence shown here is derived from an EMBL/GenBank/DDBJ whole genome shotgun (WGS) entry which is preliminary data.</text>
</comment>
<keyword evidence="3" id="KW-0813">Transport</keyword>
<reference evidence="10 11" key="1">
    <citation type="submission" date="2019-02" db="EMBL/GenBank/DDBJ databases">
        <title>Genomic Encyclopedia of Type Strains, Phase IV (KMG-IV): sequencing the most valuable type-strain genomes for metagenomic binning, comparative biology and taxonomic classification.</title>
        <authorList>
            <person name="Goeker M."/>
        </authorList>
    </citation>
    <scope>NUCLEOTIDE SEQUENCE [LARGE SCALE GENOMIC DNA]</scope>
    <source>
        <strain evidence="10 11">DSM 45622</strain>
    </source>
</reference>
<evidence type="ECO:0000256" key="6">
    <source>
        <dbReference type="ARBA" id="ARBA00022989"/>
    </source>
</evidence>
<feature type="transmembrane region" description="Helical" evidence="8">
    <location>
        <begin position="160"/>
        <end position="177"/>
    </location>
</feature>
<keyword evidence="11" id="KW-1185">Reference proteome</keyword>
<feature type="transmembrane region" description="Helical" evidence="8">
    <location>
        <begin position="83"/>
        <end position="103"/>
    </location>
</feature>
<evidence type="ECO:0000313" key="10">
    <source>
        <dbReference type="EMBL" id="RZS78997.1"/>
    </source>
</evidence>
<dbReference type="InterPro" id="IPR000620">
    <property type="entry name" value="EamA_dom"/>
</dbReference>
<feature type="transmembrane region" description="Helical" evidence="8">
    <location>
        <begin position="189"/>
        <end position="210"/>
    </location>
</feature>
<sequence>MDRGRLSTSPVPAEARRRSEGVAAGLGAYVLWGVFPLYFPLLEPAGPVEILAHRITWTALTCAVVLGVLRMPLPWRGLTRSQLLRLGVAAVAIAVNWGVYIAAVNTGHVVEAALGYFVNPLVSVLLGVAVLGERLRALTWAAVGVAASGVAVLTVAYGHVPWIALVLALSFGGYGLLKKQAAVAPLPALTIESWVLVPASIASVVVLEALGDGSLDRGPGHVALLATSGLVTAVPLLLFGAAANRVPLSLLGLLQYVTPTLQLLVGVLVRHEAMTASRWAGFGLVWASLALLTADGLRGRTREPEEVPVEAASR</sequence>
<accession>A0A4Q7NA96</accession>
<keyword evidence="4" id="KW-1003">Cell membrane</keyword>
<proteinExistence type="inferred from homology"/>
<feature type="transmembrane region" description="Helical" evidence="8">
    <location>
        <begin position="137"/>
        <end position="154"/>
    </location>
</feature>
<dbReference type="PANTHER" id="PTHR22911">
    <property type="entry name" value="ACYL-MALONYL CONDENSING ENZYME-RELATED"/>
    <property type="match status" value="1"/>
</dbReference>
<evidence type="ECO:0000256" key="4">
    <source>
        <dbReference type="ARBA" id="ARBA00022475"/>
    </source>
</evidence>
<keyword evidence="6 8" id="KW-1133">Transmembrane helix</keyword>
<evidence type="ECO:0000256" key="3">
    <source>
        <dbReference type="ARBA" id="ARBA00022448"/>
    </source>
</evidence>
<name>A0A4Q7NA96_9ACTN</name>
<dbReference type="SUPFAM" id="SSF103481">
    <property type="entry name" value="Multidrug resistance efflux transporter EmrE"/>
    <property type="match status" value="2"/>
</dbReference>
<dbReference type="Pfam" id="PF00892">
    <property type="entry name" value="EamA"/>
    <property type="match status" value="2"/>
</dbReference>
<dbReference type="RefSeq" id="WP_231116578.1">
    <property type="nucleotide sequence ID" value="NZ_SGXD01000007.1"/>
</dbReference>
<dbReference type="GO" id="GO:0005886">
    <property type="term" value="C:plasma membrane"/>
    <property type="evidence" value="ECO:0007669"/>
    <property type="project" value="UniProtKB-SubCell"/>
</dbReference>
<feature type="domain" description="EamA" evidence="9">
    <location>
        <begin position="21"/>
        <end position="154"/>
    </location>
</feature>
<evidence type="ECO:0000256" key="8">
    <source>
        <dbReference type="SAM" id="Phobius"/>
    </source>
</evidence>
<organism evidence="10 11">
    <name type="scientific">Motilibacter rhizosphaerae</name>
    <dbReference type="NCBI Taxonomy" id="598652"/>
    <lineage>
        <taxon>Bacteria</taxon>
        <taxon>Bacillati</taxon>
        <taxon>Actinomycetota</taxon>
        <taxon>Actinomycetes</taxon>
        <taxon>Motilibacterales</taxon>
        <taxon>Motilibacteraceae</taxon>
        <taxon>Motilibacter</taxon>
    </lineage>
</organism>
<feature type="transmembrane region" description="Helical" evidence="8">
    <location>
        <begin position="109"/>
        <end position="130"/>
    </location>
</feature>
<comment type="subcellular location">
    <subcellularLocation>
        <location evidence="1">Cell membrane</location>
        <topology evidence="1">Multi-pass membrane protein</topology>
    </subcellularLocation>
</comment>
<dbReference type="NCBIfam" id="TIGR00688">
    <property type="entry name" value="rarD"/>
    <property type="match status" value="1"/>
</dbReference>
<evidence type="ECO:0000256" key="5">
    <source>
        <dbReference type="ARBA" id="ARBA00022692"/>
    </source>
</evidence>
<dbReference type="InterPro" id="IPR037185">
    <property type="entry name" value="EmrE-like"/>
</dbReference>
<gene>
    <name evidence="10" type="ORF">EV189_3867</name>
</gene>
<evidence type="ECO:0000256" key="1">
    <source>
        <dbReference type="ARBA" id="ARBA00004651"/>
    </source>
</evidence>
<feature type="domain" description="EamA" evidence="9">
    <location>
        <begin position="163"/>
        <end position="293"/>
    </location>
</feature>